<dbReference type="Proteomes" id="UP001165082">
    <property type="component" value="Unassembled WGS sequence"/>
</dbReference>
<feature type="transmembrane region" description="Helical" evidence="3">
    <location>
        <begin position="391"/>
        <end position="419"/>
    </location>
</feature>
<feature type="transmembrane region" description="Helical" evidence="3">
    <location>
        <begin position="361"/>
        <end position="385"/>
    </location>
</feature>
<evidence type="ECO:0000256" key="1">
    <source>
        <dbReference type="ARBA" id="ARBA00005585"/>
    </source>
</evidence>
<organism evidence="5 6">
    <name type="scientific">Triparma retinervis</name>
    <dbReference type="NCBI Taxonomy" id="2557542"/>
    <lineage>
        <taxon>Eukaryota</taxon>
        <taxon>Sar</taxon>
        <taxon>Stramenopiles</taxon>
        <taxon>Ochrophyta</taxon>
        <taxon>Bolidophyceae</taxon>
        <taxon>Parmales</taxon>
        <taxon>Triparmaceae</taxon>
        <taxon>Triparma</taxon>
    </lineage>
</organism>
<dbReference type="PROSITE" id="PS50156">
    <property type="entry name" value="SSD"/>
    <property type="match status" value="1"/>
</dbReference>
<name>A0A9W6ZS92_9STRA</name>
<comment type="caution">
    <text evidence="5">The sequence shown here is derived from an EMBL/GenBank/DDBJ whole genome shotgun (WGS) entry which is preliminary data.</text>
</comment>
<protein>
    <recommendedName>
        <fullName evidence="4">SSD domain-containing protein</fullName>
    </recommendedName>
</protein>
<dbReference type="PANTHER" id="PTHR10796:SF92">
    <property type="entry name" value="PATCHED-RELATED, ISOFORM A"/>
    <property type="match status" value="1"/>
</dbReference>
<dbReference type="AlphaFoldDB" id="A0A9W6ZS92"/>
<dbReference type="Pfam" id="PF12349">
    <property type="entry name" value="Sterol-sensing"/>
    <property type="match status" value="1"/>
</dbReference>
<dbReference type="InterPro" id="IPR053958">
    <property type="entry name" value="HMGCR/SNAP/NPC1-like_SSD"/>
</dbReference>
<dbReference type="InterPro" id="IPR000731">
    <property type="entry name" value="SSD"/>
</dbReference>
<gene>
    <name evidence="5" type="ORF">TrRE_jg2176</name>
</gene>
<proteinExistence type="inferred from homology"/>
<feature type="transmembrane region" description="Helical" evidence="3">
    <location>
        <begin position="873"/>
        <end position="893"/>
    </location>
</feature>
<evidence type="ECO:0000313" key="6">
    <source>
        <dbReference type="Proteomes" id="UP001165082"/>
    </source>
</evidence>
<dbReference type="SUPFAM" id="SSF82866">
    <property type="entry name" value="Multidrug efflux transporter AcrB transmembrane domain"/>
    <property type="match status" value="2"/>
</dbReference>
<dbReference type="InterPro" id="IPR051697">
    <property type="entry name" value="Patched_domain-protein"/>
</dbReference>
<feature type="transmembrane region" description="Helical" evidence="3">
    <location>
        <begin position="899"/>
        <end position="926"/>
    </location>
</feature>
<keyword evidence="3" id="KW-0812">Transmembrane</keyword>
<dbReference type="EMBL" id="BRXZ01000850">
    <property type="protein sequence ID" value="GMH55644.1"/>
    <property type="molecule type" value="Genomic_DNA"/>
</dbReference>
<evidence type="ECO:0000256" key="3">
    <source>
        <dbReference type="SAM" id="Phobius"/>
    </source>
</evidence>
<dbReference type="PANTHER" id="PTHR10796">
    <property type="entry name" value="PATCHED-RELATED"/>
    <property type="match status" value="1"/>
</dbReference>
<reference evidence="5" key="1">
    <citation type="submission" date="2022-07" db="EMBL/GenBank/DDBJ databases">
        <title>Genome analysis of Parmales, a sister group of diatoms, reveals the evolutionary specialization of diatoms from phago-mixotrophs to photoautotrophs.</title>
        <authorList>
            <person name="Ban H."/>
            <person name="Sato S."/>
            <person name="Yoshikawa S."/>
            <person name="Kazumasa Y."/>
            <person name="Nakamura Y."/>
            <person name="Ichinomiya M."/>
            <person name="Saitoh K."/>
            <person name="Sato N."/>
            <person name="Blanc-Mathieu R."/>
            <person name="Endo H."/>
            <person name="Kuwata A."/>
            <person name="Ogata H."/>
        </authorList>
    </citation>
    <scope>NUCLEOTIDE SEQUENCE</scope>
</reference>
<keyword evidence="6" id="KW-1185">Reference proteome</keyword>
<evidence type="ECO:0000259" key="4">
    <source>
        <dbReference type="PROSITE" id="PS50156"/>
    </source>
</evidence>
<sequence>MTFLSVVFGKLGGIVEARPWTTVILTVLATCLFIPGITLLKWTNDPEALWVPQSASFHDHHFDIANTFGTKYDRDIVVLLRSSSPGSDVLTPDLQRSIVGVHDAVVTSVKGDYIKLKLPTLPEPVGYEDVCKETGGGCWDPNYLGIFDYNKTEIPEQKGELIGRIDHWLSAGTPSQAIFGGGSYDPQLDHMMVSASGVRFKYTVRSEVGEAYLPRTRPEAAYYEKALEEYLLGPEMTENHPDLKADLMTKNGMDEEIDRILSDDFSLLPIAMACVVAWLAVSLGGFNLVDFKGLLCLSVIVEVVSCVVFSFGVMGYMGVEGSTLNLAMPFVVVGVSVDDVIVVEEFYYKTKSRKGGRMAECMALAGPAITTTSLTSVLAFFSSSYLDMPGVSSFCICCSLAFFWDLILNVTMFPALVVLDESRIEYNGAWFWPWWHVHNSWDSEMTVTTLETRKGFEGYLQGASAKNLAGDARMSDLSLSTAETTSSGKMDFSHANFLHMKSTRKVVRTNSNSLSSESSKASKRKIIAATTKMKIHEIWWSVENLLVNYYAPILQLEQVQCLVLVIFTMMAVTGGGISFYNAKGLDADEFVMKGSNIWSFIKENERLYPTDYSLLSVTVGELDYTKRDEVTKLFDFFGYLESYEGTEGQVGGAGGNWYQHYAQYLNAKGKDVYIEFPNYLDDFLEGTQGQKFEHDILCTNDEVSGGSGDPNEDRGCTAVKASMYYIWMKDKSGLDEYRDYLHLNEKAKEFDLGEKSFVFKRSYLHSCTSETMASYMLSSLFITIVILFLTMLLFTDTVSCIFITLMIIFVDCDLLGMMYLLGINISPVSFVCLIMSSGLAIDYCVHIGHAFTHCTGENPNVRMGEAVKMMGTSVLKGGVTTFLGCIPLAFASSSAFVTFFKMMFCTVFLGVMHGLVALPVFLATYYNLMGGLSNKKEAEGGVGREEVFGSKLAEGARTKKEIEQSKNGGVVSETKVENKKKLRDLLKSSSSVFFGINPMRKNGGKGERMKRMPPAGGGGGKGVEDGL</sequence>
<keyword evidence="3" id="KW-0472">Membrane</keyword>
<accession>A0A9W6ZS92</accession>
<feature type="region of interest" description="Disordered" evidence="2">
    <location>
        <begin position="1000"/>
        <end position="1027"/>
    </location>
</feature>
<feature type="transmembrane region" description="Helical" evidence="3">
    <location>
        <begin position="267"/>
        <end position="289"/>
    </location>
</feature>
<keyword evidence="3" id="KW-1133">Transmembrane helix</keyword>
<feature type="transmembrane region" description="Helical" evidence="3">
    <location>
        <begin position="772"/>
        <end position="794"/>
    </location>
</feature>
<feature type="domain" description="SSD" evidence="4">
    <location>
        <begin position="264"/>
        <end position="419"/>
    </location>
</feature>
<dbReference type="OrthoDB" id="6510177at2759"/>
<feature type="transmembrane region" description="Helical" evidence="3">
    <location>
        <begin position="828"/>
        <end position="852"/>
    </location>
</feature>
<feature type="transmembrane region" description="Helical" evidence="3">
    <location>
        <begin position="801"/>
        <end position="822"/>
    </location>
</feature>
<dbReference type="GO" id="GO:0016020">
    <property type="term" value="C:membrane"/>
    <property type="evidence" value="ECO:0007669"/>
    <property type="project" value="TreeGrafter"/>
</dbReference>
<evidence type="ECO:0000256" key="2">
    <source>
        <dbReference type="SAM" id="MobiDB-lite"/>
    </source>
</evidence>
<comment type="similarity">
    <text evidence="1">Belongs to the patched family.</text>
</comment>
<feature type="transmembrane region" description="Helical" evidence="3">
    <location>
        <begin position="295"/>
        <end position="319"/>
    </location>
</feature>
<dbReference type="Gene3D" id="1.20.1640.10">
    <property type="entry name" value="Multidrug efflux transporter AcrB transmembrane domain"/>
    <property type="match status" value="2"/>
</dbReference>
<evidence type="ECO:0000313" key="5">
    <source>
        <dbReference type="EMBL" id="GMH55644.1"/>
    </source>
</evidence>